<keyword evidence="5 7" id="KW-1133">Transmembrane helix</keyword>
<keyword evidence="6 7" id="KW-0472">Membrane</keyword>
<dbReference type="EMBL" id="JACI01000001">
    <property type="protein sequence ID" value="OAQ15157.1"/>
    <property type="molecule type" value="Genomic_DNA"/>
</dbReference>
<dbReference type="Proteomes" id="UP000078358">
    <property type="component" value="Unassembled WGS sequence"/>
</dbReference>
<accession>A0A179D017</accession>
<evidence type="ECO:0000256" key="1">
    <source>
        <dbReference type="ARBA" id="ARBA00004651"/>
    </source>
</evidence>
<name>A0A179D017_BIBTR</name>
<dbReference type="PANTHER" id="PTHR43045">
    <property type="entry name" value="SHIKIMATE TRANSPORTER"/>
    <property type="match status" value="1"/>
</dbReference>
<feature type="transmembrane region" description="Helical" evidence="7">
    <location>
        <begin position="185"/>
        <end position="206"/>
    </location>
</feature>
<evidence type="ECO:0000256" key="6">
    <source>
        <dbReference type="ARBA" id="ARBA00023136"/>
    </source>
</evidence>
<evidence type="ECO:0000313" key="10">
    <source>
        <dbReference type="Proteomes" id="UP000078358"/>
    </source>
</evidence>
<dbReference type="Gene3D" id="1.20.1250.20">
    <property type="entry name" value="MFS general substrate transporter like domains"/>
    <property type="match status" value="1"/>
</dbReference>
<feature type="domain" description="Major facilitator superfamily (MFS) profile" evidence="8">
    <location>
        <begin position="12"/>
        <end position="432"/>
    </location>
</feature>
<dbReference type="InterPro" id="IPR036259">
    <property type="entry name" value="MFS_trans_sf"/>
</dbReference>
<evidence type="ECO:0000256" key="4">
    <source>
        <dbReference type="ARBA" id="ARBA00022692"/>
    </source>
</evidence>
<feature type="transmembrane region" description="Helical" evidence="7">
    <location>
        <begin position="377"/>
        <end position="398"/>
    </location>
</feature>
<feature type="transmembrane region" description="Helical" evidence="7">
    <location>
        <begin position="284"/>
        <end position="303"/>
    </location>
</feature>
<evidence type="ECO:0000256" key="2">
    <source>
        <dbReference type="ARBA" id="ARBA00022448"/>
    </source>
</evidence>
<sequence>MQTMQKNNPTRVATAAMIGTTIEYFDNYIYTMAAVLIFNHQFFNSHDPMSNQIASLATLALAIFARPLGAVLFGHVGDKFGRKRALVASLLLMGLSTMMIGLLPNYAALGIWATLLLCLCRIGQGVALGGEWAGAALVATENAPNHQRGWFGIFPQLGAPIGLLLANGAFFLTTALFGQQAFLDWAWRIPFLASLILVAIGLYIRVNLHESRVFLKAEQQGKTVHLPAKAVFTLHFRPFILGVLLATAGYVLFYILIAFAQLYAKNPTALSPQGHPLGLGLDSALFTRLLLINSVVFAISIALSGLGIQLIGRRIWMLLFTALTAVFGLALPVFLQNGSELSLFWFLAVGMILIGATFGPLSILLPELFPTEARYSGAALAYTIAGILGGSVATIIAIQLNNHYGIFGVGLYLAFNSLISCFALWKIKETKNITW</sequence>
<feature type="transmembrane region" description="Helical" evidence="7">
    <location>
        <begin position="85"/>
        <end position="103"/>
    </location>
</feature>
<organism evidence="9 10">
    <name type="scientific">Bibersteinia trehalosi Y31</name>
    <dbReference type="NCBI Taxonomy" id="1261658"/>
    <lineage>
        <taxon>Bacteria</taxon>
        <taxon>Pseudomonadati</taxon>
        <taxon>Pseudomonadota</taxon>
        <taxon>Gammaproteobacteria</taxon>
        <taxon>Pasteurellales</taxon>
        <taxon>Pasteurellaceae</taxon>
        <taxon>Bibersteinia</taxon>
    </lineage>
</organism>
<keyword evidence="2" id="KW-0813">Transport</keyword>
<dbReference type="PATRIC" id="fig|1261658.3.peg.206"/>
<evidence type="ECO:0000259" key="8">
    <source>
        <dbReference type="PROSITE" id="PS50850"/>
    </source>
</evidence>
<comment type="caution">
    <text evidence="9">The sequence shown here is derived from an EMBL/GenBank/DDBJ whole genome shotgun (WGS) entry which is preliminary data.</text>
</comment>
<evidence type="ECO:0000256" key="7">
    <source>
        <dbReference type="SAM" id="Phobius"/>
    </source>
</evidence>
<proteinExistence type="predicted"/>
<feature type="transmembrane region" description="Helical" evidence="7">
    <location>
        <begin position="404"/>
        <end position="425"/>
    </location>
</feature>
<protein>
    <submittedName>
        <fullName evidence="9">Transporter</fullName>
    </submittedName>
</protein>
<reference evidence="9 10" key="1">
    <citation type="submission" date="2014-01" db="EMBL/GenBank/DDBJ databases">
        <authorList>
            <person name="Zuccon D."/>
        </authorList>
    </citation>
    <scope>NUCLEOTIDE SEQUENCE [LARGE SCALE GENOMIC DNA]</scope>
    <source>
        <strain evidence="9 10">Y31</strain>
    </source>
</reference>
<dbReference type="SUPFAM" id="SSF103473">
    <property type="entry name" value="MFS general substrate transporter"/>
    <property type="match status" value="1"/>
</dbReference>
<dbReference type="Pfam" id="PF00083">
    <property type="entry name" value="Sugar_tr"/>
    <property type="match status" value="2"/>
</dbReference>
<dbReference type="GO" id="GO:0005886">
    <property type="term" value="C:plasma membrane"/>
    <property type="evidence" value="ECO:0007669"/>
    <property type="project" value="UniProtKB-SubCell"/>
</dbReference>
<dbReference type="InterPro" id="IPR005828">
    <property type="entry name" value="MFS_sugar_transport-like"/>
</dbReference>
<evidence type="ECO:0000313" key="9">
    <source>
        <dbReference type="EMBL" id="OAQ15157.1"/>
    </source>
</evidence>
<feature type="transmembrane region" description="Helical" evidence="7">
    <location>
        <begin position="239"/>
        <end position="264"/>
    </location>
</feature>
<dbReference type="AlphaFoldDB" id="A0A179D017"/>
<dbReference type="PROSITE" id="PS50850">
    <property type="entry name" value="MFS"/>
    <property type="match status" value="1"/>
</dbReference>
<evidence type="ECO:0000256" key="3">
    <source>
        <dbReference type="ARBA" id="ARBA00022475"/>
    </source>
</evidence>
<feature type="transmembrane region" description="Helical" evidence="7">
    <location>
        <begin position="109"/>
        <end position="138"/>
    </location>
</feature>
<keyword evidence="3" id="KW-1003">Cell membrane</keyword>
<dbReference type="GO" id="GO:0022857">
    <property type="term" value="F:transmembrane transporter activity"/>
    <property type="evidence" value="ECO:0007669"/>
    <property type="project" value="InterPro"/>
</dbReference>
<feature type="transmembrane region" description="Helical" evidence="7">
    <location>
        <begin position="12"/>
        <end position="38"/>
    </location>
</feature>
<dbReference type="PANTHER" id="PTHR43045:SF2">
    <property type="entry name" value="INNER MEMBRANE METABOLITE TRANSPORT PROTEIN YHJE"/>
    <property type="match status" value="1"/>
</dbReference>
<feature type="transmembrane region" description="Helical" evidence="7">
    <location>
        <begin position="53"/>
        <end position="73"/>
    </location>
</feature>
<dbReference type="CDD" id="cd17369">
    <property type="entry name" value="MFS_ShiA_like"/>
    <property type="match status" value="1"/>
</dbReference>
<feature type="transmembrane region" description="Helical" evidence="7">
    <location>
        <begin position="315"/>
        <end position="335"/>
    </location>
</feature>
<dbReference type="InterPro" id="IPR020846">
    <property type="entry name" value="MFS_dom"/>
</dbReference>
<comment type="subcellular location">
    <subcellularLocation>
        <location evidence="1">Cell membrane</location>
        <topology evidence="1">Multi-pass membrane protein</topology>
    </subcellularLocation>
</comment>
<evidence type="ECO:0000256" key="5">
    <source>
        <dbReference type="ARBA" id="ARBA00022989"/>
    </source>
</evidence>
<keyword evidence="4 7" id="KW-0812">Transmembrane</keyword>
<feature type="transmembrane region" description="Helical" evidence="7">
    <location>
        <begin position="341"/>
        <end position="365"/>
    </location>
</feature>
<gene>
    <name evidence="9" type="ORF">F480_01010</name>
</gene>
<feature type="transmembrane region" description="Helical" evidence="7">
    <location>
        <begin position="150"/>
        <end position="173"/>
    </location>
</feature>